<feature type="compositionally biased region" description="Polar residues" evidence="1">
    <location>
        <begin position="23"/>
        <end position="33"/>
    </location>
</feature>
<evidence type="ECO:0000313" key="2">
    <source>
        <dbReference type="EMBL" id="KAL2337773.1"/>
    </source>
</evidence>
<comment type="caution">
    <text evidence="2">The sequence shown here is derived from an EMBL/GenBank/DDBJ whole genome shotgun (WGS) entry which is preliminary data.</text>
</comment>
<dbReference type="EMBL" id="JBGMDY010000004">
    <property type="protein sequence ID" value="KAL2337773.1"/>
    <property type="molecule type" value="Genomic_DNA"/>
</dbReference>
<name>A0ABD1MQI6_9FABA</name>
<evidence type="ECO:0000256" key="1">
    <source>
        <dbReference type="SAM" id="MobiDB-lite"/>
    </source>
</evidence>
<feature type="region of interest" description="Disordered" evidence="1">
    <location>
        <begin position="1"/>
        <end position="33"/>
    </location>
</feature>
<accession>A0ABD1MQI6</accession>
<gene>
    <name evidence="2" type="ORF">Fmac_012219</name>
</gene>
<evidence type="ECO:0000313" key="3">
    <source>
        <dbReference type="Proteomes" id="UP001603857"/>
    </source>
</evidence>
<protein>
    <submittedName>
        <fullName evidence="2">Uncharacterized protein</fullName>
    </submittedName>
</protein>
<keyword evidence="3" id="KW-1185">Reference proteome</keyword>
<organism evidence="2 3">
    <name type="scientific">Flemingia macrophylla</name>
    <dbReference type="NCBI Taxonomy" id="520843"/>
    <lineage>
        <taxon>Eukaryota</taxon>
        <taxon>Viridiplantae</taxon>
        <taxon>Streptophyta</taxon>
        <taxon>Embryophyta</taxon>
        <taxon>Tracheophyta</taxon>
        <taxon>Spermatophyta</taxon>
        <taxon>Magnoliopsida</taxon>
        <taxon>eudicotyledons</taxon>
        <taxon>Gunneridae</taxon>
        <taxon>Pentapetalae</taxon>
        <taxon>rosids</taxon>
        <taxon>fabids</taxon>
        <taxon>Fabales</taxon>
        <taxon>Fabaceae</taxon>
        <taxon>Papilionoideae</taxon>
        <taxon>50 kb inversion clade</taxon>
        <taxon>NPAAA clade</taxon>
        <taxon>indigoferoid/millettioid clade</taxon>
        <taxon>Phaseoleae</taxon>
        <taxon>Flemingia</taxon>
    </lineage>
</organism>
<sequence length="50" mass="5338">MTSAPGLRPGPGSRASRWGDPQMRSSSRKQPSTIIILARSLGLNRTSSTL</sequence>
<reference evidence="2 3" key="1">
    <citation type="submission" date="2024-08" db="EMBL/GenBank/DDBJ databases">
        <title>Insights into the chromosomal genome structure of Flemingia macrophylla.</title>
        <authorList>
            <person name="Ding Y."/>
            <person name="Zhao Y."/>
            <person name="Bi W."/>
            <person name="Wu M."/>
            <person name="Zhao G."/>
            <person name="Gong Y."/>
            <person name="Li W."/>
            <person name="Zhang P."/>
        </authorList>
    </citation>
    <scope>NUCLEOTIDE SEQUENCE [LARGE SCALE GENOMIC DNA]</scope>
    <source>
        <strain evidence="2">DYQJB</strain>
        <tissue evidence="2">Leaf</tissue>
    </source>
</reference>
<proteinExistence type="predicted"/>
<dbReference type="AlphaFoldDB" id="A0ABD1MQI6"/>
<dbReference type="Proteomes" id="UP001603857">
    <property type="component" value="Unassembled WGS sequence"/>
</dbReference>